<dbReference type="AlphaFoldDB" id="A0A0T7FFM5"/>
<dbReference type="CDD" id="cd03801">
    <property type="entry name" value="GT4_PimA-like"/>
    <property type="match status" value="1"/>
</dbReference>
<proteinExistence type="predicted"/>
<dbReference type="SUPFAM" id="SSF53756">
    <property type="entry name" value="UDP-Glycosyltransferase/glycogen phosphorylase"/>
    <property type="match status" value="1"/>
</dbReference>
<reference evidence="3 4" key="1">
    <citation type="submission" date="2014-08" db="EMBL/GenBank/DDBJ databases">
        <authorList>
            <person name="Chen Y.-H."/>
        </authorList>
    </citation>
    <scope>NUCLEOTIDE SEQUENCE [LARGE SCALE GENOMIC DNA]</scope>
</reference>
<accession>A0A0T7FFM5</accession>
<dbReference type="InterPro" id="IPR028098">
    <property type="entry name" value="Glyco_trans_4-like_N"/>
</dbReference>
<keyword evidence="3" id="KW-0808">Transferase</keyword>
<dbReference type="Pfam" id="PF13439">
    <property type="entry name" value="Glyco_transf_4"/>
    <property type="match status" value="1"/>
</dbReference>
<evidence type="ECO:0000313" key="4">
    <source>
        <dbReference type="Proteomes" id="UP000046176"/>
    </source>
</evidence>
<name>A0A0T7FFM5_NEOGA</name>
<organism evidence="3 4">
    <name type="scientific">Neorhizobium galegae bv. officinalis</name>
    <dbReference type="NCBI Taxonomy" id="323656"/>
    <lineage>
        <taxon>Bacteria</taxon>
        <taxon>Pseudomonadati</taxon>
        <taxon>Pseudomonadota</taxon>
        <taxon>Alphaproteobacteria</taxon>
        <taxon>Hyphomicrobiales</taxon>
        <taxon>Rhizobiaceae</taxon>
        <taxon>Rhizobium/Agrobacterium group</taxon>
        <taxon>Neorhizobium</taxon>
    </lineage>
</organism>
<dbReference type="GO" id="GO:0016757">
    <property type="term" value="F:glycosyltransferase activity"/>
    <property type="evidence" value="ECO:0007669"/>
    <property type="project" value="InterPro"/>
</dbReference>
<protein>
    <submittedName>
        <fullName evidence="3">Glycosyltransferase, family 1</fullName>
    </submittedName>
</protein>
<dbReference type="Gene3D" id="3.40.50.2000">
    <property type="entry name" value="Glycogen Phosphorylase B"/>
    <property type="match status" value="2"/>
</dbReference>
<evidence type="ECO:0000259" key="2">
    <source>
        <dbReference type="Pfam" id="PF13439"/>
    </source>
</evidence>
<sequence length="372" mass="40755">MTGRDNLIGRRRLLMTLDAVGGVWRYALDLASGLRSNGIEVVFAGLGPGPSVEQTREAGPLGKLVWLDAPLDWMAEDEAALRPVPDLIANLAEREGVDLVHLNLPSQAAGLAVEIPVVVVSHSCVVTWFAAVRGHAVPDDWQWQFRLNRQGFDRADVVLAPSRSHAAALQKAYGPISGLQVVRNASLVEHPRGLKEDFVFAAGRWWDDGKNGAVLDAAAKHVDWPVVMAGANRGPNGQYLPLENVQWRGELSHDQTMMLMGRAAIVASPSVYEPFGLAALEAARSRSALVLADIPTYRELWDRAALFADPHDPQAFARAINRLSRDRRLREELAEAALSRARHYTPEAQVAAVMQIYDRLLPANHHARTAAE</sequence>
<dbReference type="PANTHER" id="PTHR46401:SF8">
    <property type="entry name" value="BLL6006 PROTEIN"/>
    <property type="match status" value="1"/>
</dbReference>
<feature type="domain" description="Glycosyl transferase family 1" evidence="1">
    <location>
        <begin position="221"/>
        <end position="337"/>
    </location>
</feature>
<dbReference type="PANTHER" id="PTHR46401">
    <property type="entry name" value="GLYCOSYLTRANSFERASE WBBK-RELATED"/>
    <property type="match status" value="1"/>
</dbReference>
<dbReference type="Pfam" id="PF00534">
    <property type="entry name" value="Glycos_transf_1"/>
    <property type="match status" value="1"/>
</dbReference>
<dbReference type="RefSeq" id="WP_245282749.1">
    <property type="nucleotide sequence ID" value="NZ_CCRH01000004.1"/>
</dbReference>
<dbReference type="Proteomes" id="UP000046176">
    <property type="component" value="Unassembled WGS sequence"/>
</dbReference>
<gene>
    <name evidence="3" type="ORF">NGAL_HAMBI1145_20220</name>
</gene>
<evidence type="ECO:0000313" key="3">
    <source>
        <dbReference type="EMBL" id="CDZ33810.1"/>
    </source>
</evidence>
<evidence type="ECO:0000259" key="1">
    <source>
        <dbReference type="Pfam" id="PF00534"/>
    </source>
</evidence>
<dbReference type="EMBL" id="CCRH01000004">
    <property type="protein sequence ID" value="CDZ33810.1"/>
    <property type="molecule type" value="Genomic_DNA"/>
</dbReference>
<dbReference type="InterPro" id="IPR001296">
    <property type="entry name" value="Glyco_trans_1"/>
</dbReference>
<feature type="domain" description="Glycosyltransferase subfamily 4-like N-terminal" evidence="2">
    <location>
        <begin position="20"/>
        <end position="184"/>
    </location>
</feature>